<dbReference type="GO" id="GO:0016301">
    <property type="term" value="F:kinase activity"/>
    <property type="evidence" value="ECO:0007669"/>
    <property type="project" value="InterPro"/>
</dbReference>
<evidence type="ECO:0000259" key="1">
    <source>
        <dbReference type="Pfam" id="PF00370"/>
    </source>
</evidence>
<gene>
    <name evidence="2" type="ORF">SF301_1045</name>
</gene>
<dbReference type="EMBL" id="NEDR01000001">
    <property type="protein sequence ID" value="OXB28880.1"/>
    <property type="molecule type" value="Genomic_DNA"/>
</dbReference>
<feature type="domain" description="Carbohydrate kinase FGGY N-terminal" evidence="1">
    <location>
        <begin position="15"/>
        <end position="65"/>
    </location>
</feature>
<name>A0AB36PH78_SHIFL</name>
<dbReference type="AlphaFoldDB" id="A0AB36PH78"/>
<dbReference type="GO" id="GO:0005975">
    <property type="term" value="P:carbohydrate metabolic process"/>
    <property type="evidence" value="ECO:0007669"/>
    <property type="project" value="InterPro"/>
</dbReference>
<comment type="caution">
    <text evidence="2">The sequence shown here is derived from an EMBL/GenBank/DDBJ whole genome shotgun (WGS) entry which is preliminary data.</text>
</comment>
<dbReference type="InterPro" id="IPR043129">
    <property type="entry name" value="ATPase_NBD"/>
</dbReference>
<dbReference type="Proteomes" id="UP000198358">
    <property type="component" value="Unassembled WGS sequence"/>
</dbReference>
<protein>
    <recommendedName>
        <fullName evidence="1">Carbohydrate kinase FGGY N-terminal domain-containing protein</fullName>
    </recommendedName>
</protein>
<proteinExistence type="predicted"/>
<dbReference type="SUPFAM" id="SSF53067">
    <property type="entry name" value="Actin-like ATPase domain"/>
    <property type="match status" value="1"/>
</dbReference>
<evidence type="ECO:0000313" key="2">
    <source>
        <dbReference type="EMBL" id="OXB28880.1"/>
    </source>
</evidence>
<evidence type="ECO:0000313" key="3">
    <source>
        <dbReference type="Proteomes" id="UP000198358"/>
    </source>
</evidence>
<organism evidence="2 3">
    <name type="scientific">Shigella flexneri 2a str. 301</name>
    <dbReference type="NCBI Taxonomy" id="198214"/>
    <lineage>
        <taxon>Bacteria</taxon>
        <taxon>Pseudomonadati</taxon>
        <taxon>Pseudomonadota</taxon>
        <taxon>Gammaproteobacteria</taxon>
        <taxon>Enterobacterales</taxon>
        <taxon>Enterobacteriaceae</taxon>
        <taxon>Shigella</taxon>
    </lineage>
</organism>
<accession>A0AB36PH78</accession>
<dbReference type="Gene3D" id="3.30.420.40">
    <property type="match status" value="1"/>
</dbReference>
<sequence length="69" mass="7491">MLSGYIAGAIMKQEVILVLDCGATNVRAIAVNRQGKIVARASTPNASDIAMENNTWHQWSLDCHFATLC</sequence>
<dbReference type="InterPro" id="IPR018484">
    <property type="entry name" value="FGGY_N"/>
</dbReference>
<reference evidence="2 3" key="1">
    <citation type="submission" date="2017-04" db="EMBL/GenBank/DDBJ databases">
        <title>Shigella flexneri 2a str. 301 Sequencing.</title>
        <authorList>
            <person name="Zhu Z."/>
        </authorList>
    </citation>
    <scope>NUCLEOTIDE SEQUENCE [LARGE SCALE GENOMIC DNA]</scope>
    <source>
        <strain evidence="2 3">301</strain>
    </source>
</reference>
<dbReference type="Pfam" id="PF00370">
    <property type="entry name" value="FGGY_N"/>
    <property type="match status" value="1"/>
</dbReference>